<evidence type="ECO:0000256" key="4">
    <source>
        <dbReference type="ARBA" id="ARBA00022692"/>
    </source>
</evidence>
<dbReference type="InterPro" id="IPR049278">
    <property type="entry name" value="MS_channel_C"/>
</dbReference>
<dbReference type="InterPro" id="IPR049142">
    <property type="entry name" value="MS_channel_1st"/>
</dbReference>
<reference evidence="11 12" key="1">
    <citation type="submission" date="2014-04" db="EMBL/GenBank/DDBJ databases">
        <title>The Genome Sequence of Thermoanaerobaculum aquaticum MP-01, The First Cultivated Group 23 Acidobacterium.</title>
        <authorList>
            <person name="Stamps B.W."/>
            <person name="Losey N.A."/>
            <person name="Lawson P.A."/>
            <person name="Stevenson B.S."/>
        </authorList>
    </citation>
    <scope>NUCLEOTIDE SEQUENCE [LARGE SCALE GENOMIC DNA]</scope>
    <source>
        <strain evidence="11 12">MP-01</strain>
    </source>
</reference>
<feature type="transmembrane region" description="Helical" evidence="7">
    <location>
        <begin position="476"/>
        <end position="497"/>
    </location>
</feature>
<dbReference type="STRING" id="1312852.EG19_04105"/>
<evidence type="ECO:0000313" key="11">
    <source>
        <dbReference type="EMBL" id="KDA54988.1"/>
    </source>
</evidence>
<dbReference type="SUPFAM" id="SSF82861">
    <property type="entry name" value="Mechanosensitive channel protein MscS (YggB), transmembrane region"/>
    <property type="match status" value="1"/>
</dbReference>
<keyword evidence="6 7" id="KW-0472">Membrane</keyword>
<gene>
    <name evidence="11" type="ORF">EG19_04105</name>
</gene>
<accession>A0A062XVW2</accession>
<evidence type="ECO:0000256" key="5">
    <source>
        <dbReference type="ARBA" id="ARBA00022989"/>
    </source>
</evidence>
<dbReference type="PANTHER" id="PTHR30566:SF5">
    <property type="entry name" value="MECHANOSENSITIVE ION CHANNEL PROTEIN 1, MITOCHONDRIAL-RELATED"/>
    <property type="match status" value="1"/>
</dbReference>
<evidence type="ECO:0000259" key="9">
    <source>
        <dbReference type="Pfam" id="PF21082"/>
    </source>
</evidence>
<dbReference type="InterPro" id="IPR011066">
    <property type="entry name" value="MscS_channel_C_sf"/>
</dbReference>
<dbReference type="EMBL" id="JMFG01000002">
    <property type="protein sequence ID" value="KDA54988.1"/>
    <property type="molecule type" value="Genomic_DNA"/>
</dbReference>
<comment type="subcellular location">
    <subcellularLocation>
        <location evidence="1">Cell membrane</location>
        <topology evidence="1">Multi-pass membrane protein</topology>
    </subcellularLocation>
</comment>
<dbReference type="AlphaFoldDB" id="A0A062XVW2"/>
<evidence type="ECO:0000256" key="2">
    <source>
        <dbReference type="ARBA" id="ARBA00008017"/>
    </source>
</evidence>
<evidence type="ECO:0008006" key="13">
    <source>
        <dbReference type="Google" id="ProtNLM"/>
    </source>
</evidence>
<feature type="domain" description="Mechanosensitive ion channel MscS C-terminal" evidence="9">
    <location>
        <begin position="577"/>
        <end position="658"/>
    </location>
</feature>
<dbReference type="Gene3D" id="1.10.287.1260">
    <property type="match status" value="1"/>
</dbReference>
<feature type="domain" description="Mechanosensitive ion channel MscS" evidence="8">
    <location>
        <begin position="500"/>
        <end position="565"/>
    </location>
</feature>
<sequence>MRVRLFLLFGLASPLWGLEVAVREAINPGLGRPPAEVVRSTPAASFRGLLSACAAEDFRRAAHFLDLSEIPKEQQAILGPEVAEKLCRVLSRLSARAQAVSSESPEGPLEGGVPANTVVALRFSRSGISGEVWLRRTRDASTGEVAWLLTRRTVSSAPFWYRVLVEGKKPTAQAQLNPGLPPASDLSQTSPRETLEGFLEAAAQGNFQQAAHYLDLSAFSESEQAVQGPLLARRLYLVSVRRHPFQPEKVSNDPAGVPEVGLPEDRERVGTLEVRGRQVDLLLADRYDPGVGHRWVFAQETVAEIPSLYRRHGFGWVGDHLPPIFFAVSFAGLALWQWLSLLLLLFLGFWVSRRLGHLLALFSRRLAARTGVSWDDALAEALDGPAGLWLWSLLLWAGGSWLGLMTTDVAKALVKLLAILATTWFFLRLLDRLSSQWSSQAQEKHSLVFGFIPIFKRIGRILLVTFGLLAGLHVTGVPVTTALAGLGIGGVAVAFAAQKTLENIFAAVAIAADRPFSLGDTVRIGSLVGTVEDLGLRSTRIRTFERTVVTVPNSTVVGSEVVNLSARDRMLYNPTLSLVYDTRPEKLRRILKAIRELLATHPRVVQEGARCRFRGFGESALLVEVYCHLDTQEWEEYLALAEELNFALAEIVEREGSAFAFPTRTVVLAGGGTH</sequence>
<keyword evidence="12" id="KW-1185">Reference proteome</keyword>
<comment type="caution">
    <text evidence="11">The sequence shown here is derived from an EMBL/GenBank/DDBJ whole genome shotgun (WGS) entry which is preliminary data.</text>
</comment>
<dbReference type="Gene3D" id="3.30.70.100">
    <property type="match status" value="1"/>
</dbReference>
<dbReference type="RefSeq" id="WP_038046382.1">
    <property type="nucleotide sequence ID" value="NZ_JMFG01000002.1"/>
</dbReference>
<dbReference type="InterPro" id="IPR006685">
    <property type="entry name" value="MscS_channel_2nd"/>
</dbReference>
<organism evidence="11 12">
    <name type="scientific">Thermoanaerobaculum aquaticum</name>
    <dbReference type="NCBI Taxonomy" id="1312852"/>
    <lineage>
        <taxon>Bacteria</taxon>
        <taxon>Pseudomonadati</taxon>
        <taxon>Acidobacteriota</taxon>
        <taxon>Thermoanaerobaculia</taxon>
        <taxon>Thermoanaerobaculales</taxon>
        <taxon>Thermoanaerobaculaceae</taxon>
        <taxon>Thermoanaerobaculum</taxon>
    </lineage>
</organism>
<keyword evidence="3" id="KW-1003">Cell membrane</keyword>
<evidence type="ECO:0000256" key="7">
    <source>
        <dbReference type="SAM" id="Phobius"/>
    </source>
</evidence>
<dbReference type="Gene3D" id="2.30.30.60">
    <property type="match status" value="1"/>
</dbReference>
<evidence type="ECO:0000259" key="8">
    <source>
        <dbReference type="Pfam" id="PF00924"/>
    </source>
</evidence>
<name>A0A062XVW2_9BACT</name>
<dbReference type="InterPro" id="IPR011014">
    <property type="entry name" value="MscS_channel_TM-2"/>
</dbReference>
<dbReference type="InterPro" id="IPR010920">
    <property type="entry name" value="LSM_dom_sf"/>
</dbReference>
<dbReference type="PANTHER" id="PTHR30566">
    <property type="entry name" value="YNAI-RELATED MECHANOSENSITIVE ION CHANNEL"/>
    <property type="match status" value="1"/>
</dbReference>
<dbReference type="Proteomes" id="UP000027284">
    <property type="component" value="Unassembled WGS sequence"/>
</dbReference>
<feature type="transmembrane region" description="Helical" evidence="7">
    <location>
        <begin position="386"/>
        <end position="403"/>
    </location>
</feature>
<keyword evidence="5 7" id="KW-1133">Transmembrane helix</keyword>
<feature type="transmembrane region" description="Helical" evidence="7">
    <location>
        <begin position="409"/>
        <end position="427"/>
    </location>
</feature>
<evidence type="ECO:0000259" key="10">
    <source>
        <dbReference type="Pfam" id="PF21088"/>
    </source>
</evidence>
<feature type="transmembrane region" description="Helical" evidence="7">
    <location>
        <begin position="324"/>
        <end position="351"/>
    </location>
</feature>
<evidence type="ECO:0000313" key="12">
    <source>
        <dbReference type="Proteomes" id="UP000027284"/>
    </source>
</evidence>
<dbReference type="OrthoDB" id="9809206at2"/>
<evidence type="ECO:0000256" key="6">
    <source>
        <dbReference type="ARBA" id="ARBA00023136"/>
    </source>
</evidence>
<dbReference type="GO" id="GO:0008381">
    <property type="term" value="F:mechanosensitive monoatomic ion channel activity"/>
    <property type="evidence" value="ECO:0007669"/>
    <property type="project" value="UniProtKB-ARBA"/>
</dbReference>
<dbReference type="SUPFAM" id="SSF50182">
    <property type="entry name" value="Sm-like ribonucleoproteins"/>
    <property type="match status" value="1"/>
</dbReference>
<protein>
    <recommendedName>
        <fullName evidence="13">Mechanosensitive ion channel family protein</fullName>
    </recommendedName>
</protein>
<dbReference type="InterPro" id="IPR023408">
    <property type="entry name" value="MscS_beta-dom_sf"/>
</dbReference>
<comment type="similarity">
    <text evidence="2">Belongs to the MscS (TC 1.A.23) family.</text>
</comment>
<evidence type="ECO:0000256" key="1">
    <source>
        <dbReference type="ARBA" id="ARBA00004651"/>
    </source>
</evidence>
<feature type="transmembrane region" description="Helical" evidence="7">
    <location>
        <begin position="447"/>
        <end position="470"/>
    </location>
</feature>
<dbReference type="Pfam" id="PF00924">
    <property type="entry name" value="MS_channel_2nd"/>
    <property type="match status" value="1"/>
</dbReference>
<dbReference type="SUPFAM" id="SSF82689">
    <property type="entry name" value="Mechanosensitive channel protein MscS (YggB), C-terminal domain"/>
    <property type="match status" value="1"/>
</dbReference>
<dbReference type="GO" id="GO:0005886">
    <property type="term" value="C:plasma membrane"/>
    <property type="evidence" value="ECO:0007669"/>
    <property type="project" value="UniProtKB-SubCell"/>
</dbReference>
<proteinExistence type="inferred from homology"/>
<keyword evidence="4 7" id="KW-0812">Transmembrane</keyword>
<evidence type="ECO:0000256" key="3">
    <source>
        <dbReference type="ARBA" id="ARBA00022475"/>
    </source>
</evidence>
<dbReference type="Pfam" id="PF21088">
    <property type="entry name" value="MS_channel_1st"/>
    <property type="match status" value="1"/>
</dbReference>
<dbReference type="Pfam" id="PF21082">
    <property type="entry name" value="MS_channel_3rd"/>
    <property type="match status" value="1"/>
</dbReference>
<feature type="domain" description="Mechanosensitive ion channel transmembrane helices 2/3" evidence="10">
    <location>
        <begin position="460"/>
        <end position="498"/>
    </location>
</feature>